<evidence type="ECO:0000313" key="3">
    <source>
        <dbReference type="EMBL" id="SIM39589.1"/>
    </source>
</evidence>
<dbReference type="GeneID" id="41587656"/>
<dbReference type="AlphaFoldDB" id="A0A1N5SUT7"/>
<dbReference type="PANTHER" id="PTHR43048:SF4">
    <property type="entry name" value="RING-CLEAVING DIOXYGENASE-RELATED"/>
    <property type="match status" value="1"/>
</dbReference>
<dbReference type="RefSeq" id="WP_148689538.1">
    <property type="nucleotide sequence ID" value="NZ_LT671858.1"/>
</dbReference>
<name>A0A1N5SUT7_9ARCH</name>
<reference evidence="3 4" key="1">
    <citation type="submission" date="2016-04" db="EMBL/GenBank/DDBJ databases">
        <authorList>
            <person name="Evans L.H."/>
            <person name="Alamgir A."/>
            <person name="Owens N."/>
            <person name="Weber N.D."/>
            <person name="Virtaneva K."/>
            <person name="Barbian K."/>
            <person name="Babar A."/>
            <person name="Rosenke K."/>
        </authorList>
    </citation>
    <scope>NUCLEOTIDE SEQUENCE [LARGE SCALE GENOMIC DNA]</scope>
    <source>
        <strain evidence="4">S5(T) (JCM 30642 \VKM B-2941)</strain>
    </source>
</reference>
<dbReference type="PROSITE" id="PS51819">
    <property type="entry name" value="VOC"/>
    <property type="match status" value="1"/>
</dbReference>
<accession>A0A1N5SUT7</accession>
<dbReference type="InterPro" id="IPR051785">
    <property type="entry name" value="MMCE/EMCE_epimerase"/>
</dbReference>
<dbReference type="PANTHER" id="PTHR43048">
    <property type="entry name" value="METHYLMALONYL-COA EPIMERASE"/>
    <property type="match status" value="1"/>
</dbReference>
<feature type="domain" description="VOC" evidence="2">
    <location>
        <begin position="4"/>
        <end position="117"/>
    </location>
</feature>
<dbReference type="Proteomes" id="UP000195607">
    <property type="component" value="Chromosome I"/>
</dbReference>
<dbReference type="InterPro" id="IPR004360">
    <property type="entry name" value="Glyas_Fos-R_dOase_dom"/>
</dbReference>
<dbReference type="InterPro" id="IPR037523">
    <property type="entry name" value="VOC_core"/>
</dbReference>
<gene>
    <name evidence="3" type="ORF">CSP5_0354</name>
</gene>
<proteinExistence type="predicted"/>
<evidence type="ECO:0000259" key="2">
    <source>
        <dbReference type="PROSITE" id="PS51819"/>
    </source>
</evidence>
<keyword evidence="1" id="KW-0479">Metal-binding</keyword>
<evidence type="ECO:0000313" key="4">
    <source>
        <dbReference type="Proteomes" id="UP000195607"/>
    </source>
</evidence>
<dbReference type="EMBL" id="LT671858">
    <property type="protein sequence ID" value="SIM39589.1"/>
    <property type="molecule type" value="Genomic_DNA"/>
</dbReference>
<dbReference type="SUPFAM" id="SSF54593">
    <property type="entry name" value="Glyoxalase/Bleomycin resistance protein/Dihydroxybiphenyl dioxygenase"/>
    <property type="match status" value="1"/>
</dbReference>
<protein>
    <submittedName>
        <fullName evidence="3">Glyoxalase-like domain protein</fullName>
    </submittedName>
</protein>
<dbReference type="GO" id="GO:0004493">
    <property type="term" value="F:methylmalonyl-CoA epimerase activity"/>
    <property type="evidence" value="ECO:0007669"/>
    <property type="project" value="TreeGrafter"/>
</dbReference>
<dbReference type="InterPro" id="IPR029068">
    <property type="entry name" value="Glyas_Bleomycin-R_OHBP_Dase"/>
</dbReference>
<dbReference type="GO" id="GO:0046491">
    <property type="term" value="P:L-methylmalonyl-CoA metabolic process"/>
    <property type="evidence" value="ECO:0007669"/>
    <property type="project" value="TreeGrafter"/>
</dbReference>
<dbReference type="Pfam" id="PF00903">
    <property type="entry name" value="Glyoxalase"/>
    <property type="match status" value="1"/>
</dbReference>
<dbReference type="Gene3D" id="3.10.180.10">
    <property type="entry name" value="2,3-Dihydroxybiphenyl 1,2-Dioxygenase, domain 1"/>
    <property type="match status" value="1"/>
</dbReference>
<organism evidence="3 4">
    <name type="scientific">Cuniculiplasma divulgatum</name>
    <dbReference type="NCBI Taxonomy" id="1673428"/>
    <lineage>
        <taxon>Archaea</taxon>
        <taxon>Methanobacteriati</taxon>
        <taxon>Thermoplasmatota</taxon>
        <taxon>Thermoplasmata</taxon>
        <taxon>Thermoplasmatales</taxon>
        <taxon>Cuniculiplasmataceae</taxon>
        <taxon>Cuniculiplasma</taxon>
    </lineage>
</organism>
<dbReference type="GO" id="GO:0046872">
    <property type="term" value="F:metal ion binding"/>
    <property type="evidence" value="ECO:0007669"/>
    <property type="project" value="UniProtKB-KW"/>
</dbReference>
<evidence type="ECO:0000256" key="1">
    <source>
        <dbReference type="ARBA" id="ARBA00022723"/>
    </source>
</evidence>
<sequence>MINKIEPIILFVKNFGECKSFYRDKLGLKEQSPSNDENSNFVTFRLANITFSLHGGFKGTQTGPLNIHFVTEDIEEEVRRLKNSGVRFVREIENVPWGGKEAAFIDPDGNEMDLYEPA</sequence>